<comment type="similarity">
    <text evidence="1">Belongs to the class IV-like SAM-binding methyltransferase superfamily. RNA methyltransferase TrmH family.</text>
</comment>
<keyword evidence="4" id="KW-0949">S-adenosyl-L-methionine</keyword>
<dbReference type="AlphaFoldDB" id="A0A0F9GLI6"/>
<protein>
    <recommendedName>
        <fullName evidence="5">tRNA/rRNA methyltransferase SpoU type domain-containing protein</fullName>
    </recommendedName>
</protein>
<dbReference type="NCBIfam" id="TIGR00050">
    <property type="entry name" value="rRNA_methyl_1"/>
    <property type="match status" value="1"/>
</dbReference>
<dbReference type="Gene3D" id="1.10.8.590">
    <property type="match status" value="1"/>
</dbReference>
<reference evidence="6" key="1">
    <citation type="journal article" date="2015" name="Nature">
        <title>Complex archaea that bridge the gap between prokaryotes and eukaryotes.</title>
        <authorList>
            <person name="Spang A."/>
            <person name="Saw J.H."/>
            <person name="Jorgensen S.L."/>
            <person name="Zaremba-Niedzwiedzka K."/>
            <person name="Martijn J."/>
            <person name="Lind A.E."/>
            <person name="van Eijk R."/>
            <person name="Schleper C."/>
            <person name="Guy L."/>
            <person name="Ettema T.J."/>
        </authorList>
    </citation>
    <scope>NUCLEOTIDE SEQUENCE</scope>
</reference>
<dbReference type="GO" id="GO:0003723">
    <property type="term" value="F:RNA binding"/>
    <property type="evidence" value="ECO:0007669"/>
    <property type="project" value="InterPro"/>
</dbReference>
<dbReference type="InterPro" id="IPR004384">
    <property type="entry name" value="RNA_MeTrfase_TrmJ/LasT"/>
</dbReference>
<feature type="domain" description="tRNA/rRNA methyltransferase SpoU type" evidence="5">
    <location>
        <begin position="33"/>
        <end position="182"/>
    </location>
</feature>
<dbReference type="PANTHER" id="PTHR42786">
    <property type="entry name" value="TRNA/RRNA METHYLTRANSFERASE"/>
    <property type="match status" value="1"/>
</dbReference>
<organism evidence="6">
    <name type="scientific">marine sediment metagenome</name>
    <dbReference type="NCBI Taxonomy" id="412755"/>
    <lineage>
        <taxon>unclassified sequences</taxon>
        <taxon>metagenomes</taxon>
        <taxon>ecological metagenomes</taxon>
    </lineage>
</organism>
<dbReference type="SUPFAM" id="SSF75217">
    <property type="entry name" value="alpha/beta knot"/>
    <property type="match status" value="1"/>
</dbReference>
<evidence type="ECO:0000313" key="6">
    <source>
        <dbReference type="EMBL" id="KKL64027.1"/>
    </source>
</evidence>
<dbReference type="PIRSF" id="PIRSF004808">
    <property type="entry name" value="LasT"/>
    <property type="match status" value="1"/>
</dbReference>
<accession>A0A0F9GLI6</accession>
<name>A0A0F9GLI6_9ZZZZ</name>
<dbReference type="EMBL" id="LAZR01027971">
    <property type="protein sequence ID" value="KKL64027.1"/>
    <property type="molecule type" value="Genomic_DNA"/>
</dbReference>
<comment type="caution">
    <text evidence="6">The sequence shown here is derived from an EMBL/GenBank/DDBJ whole genome shotgun (WGS) entry which is preliminary data.</text>
</comment>
<dbReference type="InterPro" id="IPR029028">
    <property type="entry name" value="Alpha/beta_knot_MTases"/>
</dbReference>
<gene>
    <name evidence="6" type="ORF">LCGC14_2169210</name>
</gene>
<dbReference type="CDD" id="cd18093">
    <property type="entry name" value="SpoU-like_TrmJ"/>
    <property type="match status" value="1"/>
</dbReference>
<dbReference type="InterPro" id="IPR029026">
    <property type="entry name" value="tRNA_m1G_MTases_N"/>
</dbReference>
<evidence type="ECO:0000256" key="4">
    <source>
        <dbReference type="ARBA" id="ARBA00022691"/>
    </source>
</evidence>
<evidence type="ECO:0000256" key="3">
    <source>
        <dbReference type="ARBA" id="ARBA00022679"/>
    </source>
</evidence>
<dbReference type="Pfam" id="PF00588">
    <property type="entry name" value="SpoU_methylase"/>
    <property type="match status" value="1"/>
</dbReference>
<dbReference type="PANTHER" id="PTHR42786:SF2">
    <property type="entry name" value="TRNA (CYTIDINE_URIDINE-2'-O-)-METHYLTRANSFERASE TRMJ"/>
    <property type="match status" value="1"/>
</dbReference>
<dbReference type="InterPro" id="IPR001537">
    <property type="entry name" value="SpoU_MeTrfase"/>
</dbReference>
<dbReference type="GO" id="GO:0002128">
    <property type="term" value="P:tRNA nucleoside ribose methylation"/>
    <property type="evidence" value="ECO:0007669"/>
    <property type="project" value="TreeGrafter"/>
</dbReference>
<dbReference type="GO" id="GO:0005829">
    <property type="term" value="C:cytosol"/>
    <property type="evidence" value="ECO:0007669"/>
    <property type="project" value="TreeGrafter"/>
</dbReference>
<proteinExistence type="inferred from homology"/>
<sequence length="268" mass="30039">MVAKKQFYCVVEHPVKEYKCLPGLFMEPDLRNIRIVLVEPQGAFNIGSVVRVMKNMGLSDLALVNPADFKNDEAYKGSVGARDVLNSALVFSCIEDAVNDTHIVVGVTRRAGRSRRIFCDVEELPERIFPVLPEGKAAVLFGREDNGLSTKETDLCNILVNIPANESFPSLNLSHAVAVVGYKLFTYAMVCRVPGILNPAPNTEIEGLLDYMEYIFSDMGFFSKGTSDYVIPLFRRIFGRALLDDEEIKNLTHIFHRFHGLYKRKGAE</sequence>
<dbReference type="GO" id="GO:0008173">
    <property type="term" value="F:RNA methyltransferase activity"/>
    <property type="evidence" value="ECO:0007669"/>
    <property type="project" value="InterPro"/>
</dbReference>
<evidence type="ECO:0000256" key="1">
    <source>
        <dbReference type="ARBA" id="ARBA00007228"/>
    </source>
</evidence>
<evidence type="ECO:0000256" key="2">
    <source>
        <dbReference type="ARBA" id="ARBA00022603"/>
    </source>
</evidence>
<evidence type="ECO:0000259" key="5">
    <source>
        <dbReference type="Pfam" id="PF00588"/>
    </source>
</evidence>
<keyword evidence="2" id="KW-0489">Methyltransferase</keyword>
<dbReference type="Gene3D" id="3.40.1280.10">
    <property type="match status" value="1"/>
</dbReference>
<keyword evidence="3" id="KW-0808">Transferase</keyword>